<feature type="binding site" evidence="3">
    <location>
        <position position="133"/>
    </location>
    <ligand>
        <name>a divalent metal cation</name>
        <dbReference type="ChEBI" id="CHEBI:60240"/>
    </ligand>
</feature>
<dbReference type="Gene3D" id="1.20.120.450">
    <property type="entry name" value="dinb family like domain"/>
    <property type="match status" value="1"/>
</dbReference>
<gene>
    <name evidence="4" type="ORF">FEZ53_01775</name>
</gene>
<evidence type="ECO:0000256" key="3">
    <source>
        <dbReference type="PIRSR" id="PIRSR607837-1"/>
    </source>
</evidence>
<evidence type="ECO:0000256" key="1">
    <source>
        <dbReference type="ARBA" id="ARBA00008635"/>
    </source>
</evidence>
<organism evidence="4 5">
    <name type="scientific">Staphylococcus xylosus</name>
    <dbReference type="NCBI Taxonomy" id="1288"/>
    <lineage>
        <taxon>Bacteria</taxon>
        <taxon>Bacillati</taxon>
        <taxon>Bacillota</taxon>
        <taxon>Bacilli</taxon>
        <taxon>Bacillales</taxon>
        <taxon>Staphylococcaceae</taxon>
        <taxon>Staphylococcus</taxon>
    </lineage>
</organism>
<dbReference type="Proteomes" id="UP000307747">
    <property type="component" value="Unassembled WGS sequence"/>
</dbReference>
<feature type="binding site" evidence="3">
    <location>
        <position position="137"/>
    </location>
    <ligand>
        <name>a divalent metal cation</name>
        <dbReference type="ChEBI" id="CHEBI:60240"/>
    </ligand>
</feature>
<feature type="binding site" evidence="3">
    <location>
        <position position="45"/>
    </location>
    <ligand>
        <name>a divalent metal cation</name>
        <dbReference type="ChEBI" id="CHEBI:60240"/>
    </ligand>
</feature>
<sequence length="162" mass="19495">MEYAEYKWVRQNREILLEQCSNLNENEISKEFDFGFQNIKKSLVHIAGCYHAWLGSFVLEKTERPLFTNEEITTLDINDIKQYFLEADQYVEEILDRERNELDNRIHKTAIWKQDNQFIEKTIRQLLFHSITHEYHHKGQIVTMLRMLGYTPNNTDVLRLSI</sequence>
<evidence type="ECO:0000313" key="4">
    <source>
        <dbReference type="EMBL" id="TLP91022.1"/>
    </source>
</evidence>
<dbReference type="EMBL" id="VBTJ01000001">
    <property type="protein sequence ID" value="TLP91022.1"/>
    <property type="molecule type" value="Genomic_DNA"/>
</dbReference>
<dbReference type="SUPFAM" id="SSF109854">
    <property type="entry name" value="DinB/YfiT-like putative metalloenzymes"/>
    <property type="match status" value="1"/>
</dbReference>
<evidence type="ECO:0000313" key="5">
    <source>
        <dbReference type="Proteomes" id="UP000307747"/>
    </source>
</evidence>
<comment type="similarity">
    <text evidence="1">Belongs to the DinB family.</text>
</comment>
<evidence type="ECO:0000256" key="2">
    <source>
        <dbReference type="ARBA" id="ARBA00022723"/>
    </source>
</evidence>
<proteinExistence type="inferred from homology"/>
<keyword evidence="2 3" id="KW-0479">Metal-binding</keyword>
<reference evidence="4 5" key="1">
    <citation type="submission" date="2019-05" db="EMBL/GenBank/DDBJ databases">
        <title>The metagenome of a microbial culture collection derived from dairy environment covers the genomic content of the human microbiome.</title>
        <authorList>
            <person name="Roder T."/>
            <person name="Wuthrich D."/>
            <person name="Sattari Z."/>
            <person name="Von Ah U."/>
            <person name="Bar C."/>
            <person name="Ronchi F."/>
            <person name="Macpherson A.J."/>
            <person name="Ganal-Vonarburg S.C."/>
            <person name="Bruggmann R."/>
            <person name="Vergeres G."/>
        </authorList>
    </citation>
    <scope>NUCLEOTIDE SEQUENCE [LARGE SCALE GENOMIC DNA]</scope>
    <source>
        <strain evidence="4 5">FAM 20833</strain>
    </source>
</reference>
<comment type="caution">
    <text evidence="4">The sequence shown here is derived from an EMBL/GenBank/DDBJ whole genome shotgun (WGS) entry which is preliminary data.</text>
</comment>
<name>A0A5R9B5D9_STAXY</name>
<dbReference type="InterPro" id="IPR007837">
    <property type="entry name" value="DinB"/>
</dbReference>
<dbReference type="RefSeq" id="WP_119610809.1">
    <property type="nucleotide sequence ID" value="NZ_JAJAGM010000001.1"/>
</dbReference>
<protein>
    <submittedName>
        <fullName evidence="4">DUF664 domain-containing protein</fullName>
    </submittedName>
</protein>
<dbReference type="OrthoDB" id="118635at2"/>
<accession>A0A5R9B5D9</accession>
<dbReference type="GO" id="GO:0046872">
    <property type="term" value="F:metal ion binding"/>
    <property type="evidence" value="ECO:0007669"/>
    <property type="project" value="UniProtKB-KW"/>
</dbReference>
<dbReference type="PANTHER" id="PTHR37302:SF3">
    <property type="entry name" value="DAMAGE-INDUCIBLE PROTEIN DINB"/>
    <property type="match status" value="1"/>
</dbReference>
<dbReference type="Pfam" id="PF05163">
    <property type="entry name" value="DinB"/>
    <property type="match status" value="1"/>
</dbReference>
<dbReference type="InterPro" id="IPR034660">
    <property type="entry name" value="DinB/YfiT-like"/>
</dbReference>
<dbReference type="PANTHER" id="PTHR37302">
    <property type="entry name" value="SLR1116 PROTEIN"/>
    <property type="match status" value="1"/>
</dbReference>
<dbReference type="AlphaFoldDB" id="A0A5R9B5D9"/>